<evidence type="ECO:0000313" key="3">
    <source>
        <dbReference type="EMBL" id="SDF33682.1"/>
    </source>
</evidence>
<keyword evidence="1" id="KW-0732">Signal</keyword>
<accession>A0A1G7K932</accession>
<protein>
    <submittedName>
        <fullName evidence="3">ABC-type branched-chain amino acid transport system, substrate-binding protein</fullName>
    </submittedName>
</protein>
<dbReference type="InterPro" id="IPR028082">
    <property type="entry name" value="Peripla_BP_I"/>
</dbReference>
<dbReference type="CDD" id="cd06346">
    <property type="entry name" value="PBP1_ABC_ligand_binding-like"/>
    <property type="match status" value="1"/>
</dbReference>
<gene>
    <name evidence="3" type="ORF">SAMN05216218_105216</name>
</gene>
<organism evidence="3 4">
    <name type="scientific">Halorientalis regularis</name>
    <dbReference type="NCBI Taxonomy" id="660518"/>
    <lineage>
        <taxon>Archaea</taxon>
        <taxon>Methanobacteriati</taxon>
        <taxon>Methanobacteriota</taxon>
        <taxon>Stenosarchaea group</taxon>
        <taxon>Halobacteria</taxon>
        <taxon>Halobacteriales</taxon>
        <taxon>Haloarculaceae</taxon>
        <taxon>Halorientalis</taxon>
    </lineage>
</organism>
<dbReference type="OrthoDB" id="21336at2157"/>
<evidence type="ECO:0000313" key="4">
    <source>
        <dbReference type="Proteomes" id="UP000199076"/>
    </source>
</evidence>
<dbReference type="RefSeq" id="WP_092690609.1">
    <property type="nucleotide sequence ID" value="NZ_FNBK01000005.1"/>
</dbReference>
<feature type="domain" description="Leucine-binding protein" evidence="2">
    <location>
        <begin position="36"/>
        <end position="346"/>
    </location>
</feature>
<dbReference type="PANTHER" id="PTHR30483:SF6">
    <property type="entry name" value="PERIPLASMIC BINDING PROTEIN OF ABC TRANSPORTER FOR NATURAL AMINO ACIDS"/>
    <property type="match status" value="1"/>
</dbReference>
<dbReference type="EMBL" id="FNBK01000005">
    <property type="protein sequence ID" value="SDF33682.1"/>
    <property type="molecule type" value="Genomic_DNA"/>
</dbReference>
<dbReference type="STRING" id="660518.SAMN05216218_105216"/>
<evidence type="ECO:0000256" key="1">
    <source>
        <dbReference type="ARBA" id="ARBA00022729"/>
    </source>
</evidence>
<dbReference type="PROSITE" id="PS51257">
    <property type="entry name" value="PROKAR_LIPOPROTEIN"/>
    <property type="match status" value="1"/>
</dbReference>
<dbReference type="InterPro" id="IPR051010">
    <property type="entry name" value="BCAA_transport"/>
</dbReference>
<reference evidence="4" key="1">
    <citation type="submission" date="2016-10" db="EMBL/GenBank/DDBJ databases">
        <authorList>
            <person name="Varghese N."/>
            <person name="Submissions S."/>
        </authorList>
    </citation>
    <scope>NUCLEOTIDE SEQUENCE [LARGE SCALE GENOMIC DNA]</scope>
    <source>
        <strain evidence="4">IBRC-M 10760</strain>
    </source>
</reference>
<evidence type="ECO:0000259" key="2">
    <source>
        <dbReference type="Pfam" id="PF13458"/>
    </source>
</evidence>
<keyword evidence="4" id="KW-1185">Reference proteome</keyword>
<dbReference type="AlphaFoldDB" id="A0A1G7K932"/>
<name>A0A1G7K932_9EURY</name>
<dbReference type="Proteomes" id="UP000199076">
    <property type="component" value="Unassembled WGS sequence"/>
</dbReference>
<dbReference type="SUPFAM" id="SSF53822">
    <property type="entry name" value="Periplasmic binding protein-like I"/>
    <property type="match status" value="1"/>
</dbReference>
<dbReference type="Pfam" id="PF13458">
    <property type="entry name" value="Peripla_BP_6"/>
    <property type="match status" value="1"/>
</dbReference>
<proteinExistence type="predicted"/>
<dbReference type="Gene3D" id="3.40.50.2300">
    <property type="match status" value="2"/>
</dbReference>
<dbReference type="PANTHER" id="PTHR30483">
    <property type="entry name" value="LEUCINE-SPECIFIC-BINDING PROTEIN"/>
    <property type="match status" value="1"/>
</dbReference>
<sequence length="411" mass="42428">MVRRIRRRQVLGGIAGAGVAGLAGCTGGDGGGSGRTIKMGLLMGVTGGLSNLGPPIRNAAQLVPQQVNDADTDFEVDVQFEDTATAASQGVSGGNALVNAGYPMICGALSSEVSLQVANQVAIPNGITMCSPASTAPDFTTLEDNDYFFRTPPTDALQGQVLARIASERQGHSSAATLYLNNAYGNGLSAGFVDSFENEFGGTVTASVSYSEGQNSYSSQLSEALSDDPDVLLVVGYPGSGVTIFRDYYNDYSADRDILVSDGLQSGDLPANVGRSMDNVTGTAPLGEGPGVEFFTEQYQQVYDADPSGKPFTRQSYDAAAVLVLANAAAGENAGAAVRDNMRTVAQGDGQEVTPGNLVEGIEMAANGDAVNYQGVSGPVAFDEAGDLAAATYEYFEFTDSGVETVETITP</sequence>
<dbReference type="InterPro" id="IPR028081">
    <property type="entry name" value="Leu-bd"/>
</dbReference>